<evidence type="ECO:0000313" key="9">
    <source>
        <dbReference type="Proteomes" id="UP000032668"/>
    </source>
</evidence>
<comment type="similarity">
    <text evidence="1 7">Belongs to the universal ribosomal protein uL18 family.</text>
</comment>
<dbReference type="NCBIfam" id="TIGR00060">
    <property type="entry name" value="L18_bact"/>
    <property type="match status" value="1"/>
</dbReference>
<dbReference type="InterPro" id="IPR057268">
    <property type="entry name" value="Ribosomal_L18"/>
</dbReference>
<dbReference type="Gene3D" id="3.30.420.100">
    <property type="match status" value="1"/>
</dbReference>
<gene>
    <name evidence="7" type="primary">rplR</name>
    <name evidence="8" type="ORF">Aam_040_018</name>
</gene>
<protein>
    <recommendedName>
        <fullName evidence="6 7">Large ribosomal subunit protein uL18</fullName>
    </recommendedName>
</protein>
<evidence type="ECO:0000256" key="2">
    <source>
        <dbReference type="ARBA" id="ARBA00022730"/>
    </source>
</evidence>
<dbReference type="HAMAP" id="MF_01337_B">
    <property type="entry name" value="Ribosomal_uL18_B"/>
    <property type="match status" value="1"/>
</dbReference>
<dbReference type="CDD" id="cd00432">
    <property type="entry name" value="Ribosomal_L18_L5e"/>
    <property type="match status" value="1"/>
</dbReference>
<dbReference type="Pfam" id="PF00861">
    <property type="entry name" value="Ribosomal_L18p"/>
    <property type="match status" value="1"/>
</dbReference>
<organism evidence="8 9">
    <name type="scientific">Acidocella aminolytica 101 = DSM 11237</name>
    <dbReference type="NCBI Taxonomy" id="1120923"/>
    <lineage>
        <taxon>Bacteria</taxon>
        <taxon>Pseudomonadati</taxon>
        <taxon>Pseudomonadota</taxon>
        <taxon>Alphaproteobacteria</taxon>
        <taxon>Acetobacterales</taxon>
        <taxon>Acidocellaceae</taxon>
        <taxon>Acidocella</taxon>
    </lineage>
</organism>
<dbReference type="PANTHER" id="PTHR12899">
    <property type="entry name" value="39S RIBOSOMAL PROTEIN L18, MITOCHONDRIAL"/>
    <property type="match status" value="1"/>
</dbReference>
<comment type="caution">
    <text evidence="8">The sequence shown here is derived from an EMBL/GenBank/DDBJ whole genome shotgun (WGS) entry which is preliminary data.</text>
</comment>
<dbReference type="GO" id="GO:0006412">
    <property type="term" value="P:translation"/>
    <property type="evidence" value="ECO:0007669"/>
    <property type="project" value="UniProtKB-UniRule"/>
</dbReference>
<evidence type="ECO:0000256" key="4">
    <source>
        <dbReference type="ARBA" id="ARBA00022980"/>
    </source>
</evidence>
<evidence type="ECO:0000256" key="6">
    <source>
        <dbReference type="ARBA" id="ARBA00035197"/>
    </source>
</evidence>
<proteinExistence type="inferred from homology"/>
<dbReference type="PANTHER" id="PTHR12899:SF3">
    <property type="entry name" value="LARGE RIBOSOMAL SUBUNIT PROTEIN UL18M"/>
    <property type="match status" value="1"/>
</dbReference>
<dbReference type="FunFam" id="3.30.420.100:FF:000001">
    <property type="entry name" value="50S ribosomal protein L18"/>
    <property type="match status" value="1"/>
</dbReference>
<evidence type="ECO:0000313" key="8">
    <source>
        <dbReference type="EMBL" id="GAN80190.1"/>
    </source>
</evidence>
<accession>A0A0D6PEL1</accession>
<dbReference type="SUPFAM" id="SSF53137">
    <property type="entry name" value="Translational machinery components"/>
    <property type="match status" value="1"/>
</dbReference>
<dbReference type="STRING" id="1120923.SAMN02746095_02737"/>
<comment type="function">
    <text evidence="7">This is one of the proteins that bind and probably mediate the attachment of the 5S RNA into the large ribosomal subunit, where it forms part of the central protuberance.</text>
</comment>
<keyword evidence="5 7" id="KW-0687">Ribonucleoprotein</keyword>
<dbReference type="GO" id="GO:0008097">
    <property type="term" value="F:5S rRNA binding"/>
    <property type="evidence" value="ECO:0007669"/>
    <property type="project" value="TreeGrafter"/>
</dbReference>
<dbReference type="RefSeq" id="WP_048878616.1">
    <property type="nucleotide sequence ID" value="NZ_BANC01000040.1"/>
</dbReference>
<dbReference type="GO" id="GO:0003735">
    <property type="term" value="F:structural constituent of ribosome"/>
    <property type="evidence" value="ECO:0007669"/>
    <property type="project" value="InterPro"/>
</dbReference>
<evidence type="ECO:0000256" key="1">
    <source>
        <dbReference type="ARBA" id="ARBA00007116"/>
    </source>
</evidence>
<dbReference type="OrthoDB" id="9810939at2"/>
<evidence type="ECO:0000256" key="3">
    <source>
        <dbReference type="ARBA" id="ARBA00022884"/>
    </source>
</evidence>
<evidence type="ECO:0000256" key="5">
    <source>
        <dbReference type="ARBA" id="ARBA00023274"/>
    </source>
</evidence>
<dbReference type="InterPro" id="IPR005484">
    <property type="entry name" value="Ribosomal_uL18_bac/plant/anim"/>
</dbReference>
<sequence length="120" mass="13103">MSSNLELQVRRRARLRYQLRQKSGGRPRLSVFRSGKHIYAQIIDDAQGRTLAAASSLDKTLKTALKTGADKDAAAAVGKLIAERSKEAGVTQVVFDRGSYLYHGRVKALAEAAREGGLDF</sequence>
<dbReference type="Proteomes" id="UP000032668">
    <property type="component" value="Unassembled WGS sequence"/>
</dbReference>
<dbReference type="AlphaFoldDB" id="A0A0D6PEL1"/>
<evidence type="ECO:0000256" key="7">
    <source>
        <dbReference type="HAMAP-Rule" id="MF_01337"/>
    </source>
</evidence>
<dbReference type="GO" id="GO:0022625">
    <property type="term" value="C:cytosolic large ribosomal subunit"/>
    <property type="evidence" value="ECO:0007669"/>
    <property type="project" value="TreeGrafter"/>
</dbReference>
<keyword evidence="3 7" id="KW-0694">RNA-binding</keyword>
<dbReference type="EMBL" id="BANC01000040">
    <property type="protein sequence ID" value="GAN80190.1"/>
    <property type="molecule type" value="Genomic_DNA"/>
</dbReference>
<keyword evidence="9" id="KW-1185">Reference proteome</keyword>
<keyword evidence="2 7" id="KW-0699">rRNA-binding</keyword>
<name>A0A0D6PEL1_9PROT</name>
<dbReference type="InterPro" id="IPR004389">
    <property type="entry name" value="Ribosomal_uL18_bac-type"/>
</dbReference>
<reference evidence="8 9" key="1">
    <citation type="submission" date="2012-11" db="EMBL/GenBank/DDBJ databases">
        <title>Whole genome sequence of Acidocella aminolytica 101 = DSM 11237.</title>
        <authorList>
            <person name="Azuma Y."/>
            <person name="Higashiura N."/>
            <person name="Hirakawa H."/>
            <person name="Matsushita K."/>
        </authorList>
    </citation>
    <scope>NUCLEOTIDE SEQUENCE [LARGE SCALE GENOMIC DNA]</scope>
    <source>
        <strain evidence="9">101 / DSM 11237</strain>
    </source>
</reference>
<comment type="subunit">
    <text evidence="7">Part of the 50S ribosomal subunit; part of the 5S rRNA/L5/L18/L25 subcomplex. Contacts the 5S and 23S rRNAs.</text>
</comment>
<keyword evidence="4 7" id="KW-0689">Ribosomal protein</keyword>